<dbReference type="InterPro" id="IPR007292">
    <property type="entry name" value="Nuclear_fusion_Kar5"/>
</dbReference>
<dbReference type="GO" id="GO:0031965">
    <property type="term" value="C:nuclear membrane"/>
    <property type="evidence" value="ECO:0007669"/>
    <property type="project" value="UniProtKB-SubCell"/>
</dbReference>
<protein>
    <submittedName>
        <fullName evidence="14">Uncharacterized protein</fullName>
    </submittedName>
</protein>
<dbReference type="GO" id="GO:0000742">
    <property type="term" value="P:karyogamy involved in conjugation with cellular fusion"/>
    <property type="evidence" value="ECO:0007669"/>
    <property type="project" value="InterPro"/>
</dbReference>
<evidence type="ECO:0000256" key="6">
    <source>
        <dbReference type="ARBA" id="ARBA00022692"/>
    </source>
</evidence>
<dbReference type="Proteomes" id="UP001320420">
    <property type="component" value="Unassembled WGS sequence"/>
</dbReference>
<evidence type="ECO:0000313" key="14">
    <source>
        <dbReference type="EMBL" id="KAK7744397.1"/>
    </source>
</evidence>
<evidence type="ECO:0000256" key="5">
    <source>
        <dbReference type="ARBA" id="ARBA00022459"/>
    </source>
</evidence>
<keyword evidence="11" id="KW-0325">Glycoprotein</keyword>
<dbReference type="PANTHER" id="PTHR28012">
    <property type="entry name" value="NUCLEAR FUSION PROTEIN KAR5"/>
    <property type="match status" value="1"/>
</dbReference>
<evidence type="ECO:0000256" key="11">
    <source>
        <dbReference type="ARBA" id="ARBA00023180"/>
    </source>
</evidence>
<comment type="similarity">
    <text evidence="4">Belongs to the KAR5 family.</text>
</comment>
<evidence type="ECO:0000256" key="8">
    <source>
        <dbReference type="ARBA" id="ARBA00022824"/>
    </source>
</evidence>
<feature type="chain" id="PRO_5042878443" evidence="13">
    <location>
        <begin position="22"/>
        <end position="356"/>
    </location>
</feature>
<gene>
    <name evidence="14" type="ORF">SLS62_010187</name>
</gene>
<evidence type="ECO:0000256" key="9">
    <source>
        <dbReference type="ARBA" id="ARBA00022989"/>
    </source>
</evidence>
<proteinExistence type="inferred from homology"/>
<dbReference type="AlphaFoldDB" id="A0AAN9UAT6"/>
<sequence length="356" mass="39058">MAKARAVVAVLVLAQAQLSLAIWPSRSKGAIARDPNNSLLSLRTSTSPGHLLHATSPHQPDAYEIALQELRQLESEPLCHRVAARLLVNNCELLEGKDEATVLTDSGRQIRDFVDSYAASLAICDLERGSFAIPTECAKFREPILGQLPIGNEAHLHVTSTEIDACLSGLGTSDSAWNTWEWVYLDQTFVPRLAKIMNQMTDSVDQELETRMHDFDRRTREATEKVDDLSPIVDRLSQGLSDIESILSKGLPSALKRSTDALDGGIESAVNLQRLLQVMMRDVLNGHAETASAHEQSLNIMGRRAESEMEAVMAVVAAAAASTTALQNQIELSRLQAVEVEHKQDSLEHGLQRLKT</sequence>
<evidence type="ECO:0000256" key="2">
    <source>
        <dbReference type="ARBA" id="ARBA00004126"/>
    </source>
</evidence>
<dbReference type="GO" id="GO:0005789">
    <property type="term" value="C:endoplasmic reticulum membrane"/>
    <property type="evidence" value="ECO:0007669"/>
    <property type="project" value="UniProtKB-SubCell"/>
</dbReference>
<evidence type="ECO:0000313" key="15">
    <source>
        <dbReference type="Proteomes" id="UP001320420"/>
    </source>
</evidence>
<keyword evidence="12" id="KW-0539">Nucleus</keyword>
<dbReference type="GO" id="GO:0048288">
    <property type="term" value="P:nuclear membrane fusion involved in karyogamy"/>
    <property type="evidence" value="ECO:0007669"/>
    <property type="project" value="InterPro"/>
</dbReference>
<evidence type="ECO:0000256" key="7">
    <source>
        <dbReference type="ARBA" id="ARBA00022729"/>
    </source>
</evidence>
<keyword evidence="8" id="KW-0256">Endoplasmic reticulum</keyword>
<organism evidence="14 15">
    <name type="scientific">Diatrype stigma</name>
    <dbReference type="NCBI Taxonomy" id="117547"/>
    <lineage>
        <taxon>Eukaryota</taxon>
        <taxon>Fungi</taxon>
        <taxon>Dikarya</taxon>
        <taxon>Ascomycota</taxon>
        <taxon>Pezizomycotina</taxon>
        <taxon>Sordariomycetes</taxon>
        <taxon>Xylariomycetidae</taxon>
        <taxon>Xylariales</taxon>
        <taxon>Diatrypaceae</taxon>
        <taxon>Diatrype</taxon>
    </lineage>
</organism>
<dbReference type="EMBL" id="JAKJXP020000120">
    <property type="protein sequence ID" value="KAK7744397.1"/>
    <property type="molecule type" value="Genomic_DNA"/>
</dbReference>
<evidence type="ECO:0000256" key="13">
    <source>
        <dbReference type="SAM" id="SignalP"/>
    </source>
</evidence>
<evidence type="ECO:0000256" key="10">
    <source>
        <dbReference type="ARBA" id="ARBA00023136"/>
    </source>
</evidence>
<name>A0AAN9UAT6_9PEZI</name>
<keyword evidence="15" id="KW-1185">Reference proteome</keyword>
<evidence type="ECO:0000256" key="1">
    <source>
        <dbReference type="ARBA" id="ARBA00003389"/>
    </source>
</evidence>
<reference evidence="14 15" key="1">
    <citation type="submission" date="2024-02" db="EMBL/GenBank/DDBJ databases">
        <title>De novo assembly and annotation of 12 fungi associated with fruit tree decline syndrome in Ontario, Canada.</title>
        <authorList>
            <person name="Sulman M."/>
            <person name="Ellouze W."/>
            <person name="Ilyukhin E."/>
        </authorList>
    </citation>
    <scope>NUCLEOTIDE SEQUENCE [LARGE SCALE GENOMIC DNA]</scope>
    <source>
        <strain evidence="14 15">M11/M66-122</strain>
    </source>
</reference>
<comment type="subcellular location">
    <subcellularLocation>
        <location evidence="3">Endoplasmic reticulum membrane</location>
    </subcellularLocation>
    <subcellularLocation>
        <location evidence="2">Nucleus membrane</location>
    </subcellularLocation>
</comment>
<accession>A0AAN9UAT6</accession>
<keyword evidence="10" id="KW-0472">Membrane</keyword>
<keyword evidence="9" id="KW-1133">Transmembrane helix</keyword>
<keyword evidence="5" id="KW-0415">Karyogamy</keyword>
<evidence type="ECO:0000256" key="12">
    <source>
        <dbReference type="ARBA" id="ARBA00023242"/>
    </source>
</evidence>
<keyword evidence="6" id="KW-0812">Transmembrane</keyword>
<evidence type="ECO:0000256" key="3">
    <source>
        <dbReference type="ARBA" id="ARBA00004586"/>
    </source>
</evidence>
<feature type="signal peptide" evidence="13">
    <location>
        <begin position="1"/>
        <end position="21"/>
    </location>
</feature>
<comment type="caution">
    <text evidence="14">The sequence shown here is derived from an EMBL/GenBank/DDBJ whole genome shotgun (WGS) entry which is preliminary data.</text>
</comment>
<dbReference type="PANTHER" id="PTHR28012:SF1">
    <property type="entry name" value="NUCLEAR FUSION PROTEIN KAR5"/>
    <property type="match status" value="1"/>
</dbReference>
<keyword evidence="7 13" id="KW-0732">Signal</keyword>
<evidence type="ECO:0000256" key="4">
    <source>
        <dbReference type="ARBA" id="ARBA00010473"/>
    </source>
</evidence>
<comment type="function">
    <text evidence="1">Required for nuclear membrane fusion during karyogamy.</text>
</comment>